<dbReference type="EMBL" id="CP050995">
    <property type="protein sequence ID" value="QIY92220.1"/>
    <property type="molecule type" value="Genomic_DNA"/>
</dbReference>
<proteinExistence type="predicted"/>
<dbReference type="RefSeq" id="WP_168239228.1">
    <property type="nucleotide sequence ID" value="NZ_CP050995.1"/>
</dbReference>
<name>A0ABX6KUF4_CHRGL</name>
<evidence type="ECO:0000313" key="2">
    <source>
        <dbReference type="Proteomes" id="UP000501570"/>
    </source>
</evidence>
<keyword evidence="2" id="KW-1185">Reference proteome</keyword>
<protein>
    <submittedName>
        <fullName evidence="1">Uncharacterized protein</fullName>
    </submittedName>
</protein>
<organism evidence="1 2">
    <name type="scientific">Chryseobacterium gallinarum</name>
    <dbReference type="NCBI Taxonomy" id="1324352"/>
    <lineage>
        <taxon>Bacteria</taxon>
        <taxon>Pseudomonadati</taxon>
        <taxon>Bacteroidota</taxon>
        <taxon>Flavobacteriia</taxon>
        <taxon>Flavobacteriales</taxon>
        <taxon>Weeksellaceae</taxon>
        <taxon>Chryseobacterium group</taxon>
        <taxon>Chryseobacterium</taxon>
    </lineage>
</organism>
<accession>A0ABX6KUF4</accession>
<reference evidence="1 2" key="1">
    <citation type="submission" date="2019-09" db="EMBL/GenBank/DDBJ databases">
        <title>FDA dAtabase for Regulatory Grade micrObial Sequences (FDA-ARGOS): Supporting development and validation of Infectious Disease Dx tests.</title>
        <authorList>
            <person name="Sciortino C."/>
            <person name="Tallon L."/>
            <person name="Sadzewicz L."/>
            <person name="Vavikolanu K."/>
            <person name="Mehta A."/>
            <person name="Aluvathingal J."/>
            <person name="Nadendla S."/>
            <person name="Nandy P."/>
            <person name="Geyer C."/>
            <person name="Yan Y."/>
            <person name="Sichtig H."/>
        </authorList>
    </citation>
    <scope>NUCLEOTIDE SEQUENCE [LARGE SCALE GENOMIC DNA]</scope>
    <source>
        <strain evidence="1 2">FDAARGOS_636</strain>
    </source>
</reference>
<sequence length="80" mass="9098">MKEFNLTNPCRGVDKAKISPAAGGAFLYVKLPWQGELKCVDGYRFSSVSSAKRYYATNYQSKKYGYETPIWEEITFNVGK</sequence>
<gene>
    <name evidence="1" type="ORF">FOB44_16810</name>
</gene>
<dbReference type="Proteomes" id="UP000501570">
    <property type="component" value="Chromosome"/>
</dbReference>
<evidence type="ECO:0000313" key="1">
    <source>
        <dbReference type="EMBL" id="QIY92220.1"/>
    </source>
</evidence>